<reference evidence="1 4" key="1">
    <citation type="submission" date="2015-06" db="EMBL/GenBank/DDBJ databases">
        <title>Genome sequence of Pseudoalteromonas carrageenovora.</title>
        <authorList>
            <person name="Xie B.-B."/>
            <person name="Rong J.-C."/>
            <person name="Qin Q.-L."/>
            <person name="Zhang Y.-Z."/>
        </authorList>
    </citation>
    <scope>NUCLEOTIDE SEQUENCE [LARGE SCALE GENOMIC DNA]</scope>
    <source>
        <strain evidence="1 4">IAM 12662</strain>
    </source>
</reference>
<evidence type="ECO:0000313" key="4">
    <source>
        <dbReference type="Proteomes" id="UP000615003"/>
    </source>
</evidence>
<dbReference type="Proteomes" id="UP000238288">
    <property type="component" value="Chromosome PCAR9a"/>
</dbReference>
<evidence type="ECO:0000313" key="1">
    <source>
        <dbReference type="EMBL" id="MBE0382411.1"/>
    </source>
</evidence>
<dbReference type="GeneID" id="93662839"/>
<sequence>MDEVVSFADESGISKGSPCYTIGILNVPSGYLDKFNFNIEKICKASGIQGEIKWEKVRKSSGQINLCLNILKFVLSSPCTFHAIAVSKGPYKKWHKDEEAAFYTTYNQLLNQSSKGLNANFKVYIDQKSTKYPKQDEVIQIITNHMLAKLPTSSKIELVSMQNSKLHWGLQAVDVLTGAVNTGYLLYFNPNSDMQMAKKLATFRMAAILGWDQLAYDTRPNNMFNIWHFPIETRAIPDTRDIVPNFAIPNVGRAEYEVIAGSK</sequence>
<reference evidence="2 3" key="2">
    <citation type="submission" date="2017-11" db="EMBL/GenBank/DDBJ databases">
        <authorList>
            <person name="Han C.G."/>
        </authorList>
    </citation>
    <scope>NUCLEOTIDE SEQUENCE [LARGE SCALE GENOMIC DNA]</scope>
    <source>
        <strain evidence="3">ATCC 43555</strain>
        <strain evidence="2">ATCC43555</strain>
    </source>
</reference>
<dbReference type="EMBL" id="LT965928">
    <property type="protein sequence ID" value="SOU40200.1"/>
    <property type="molecule type" value="Genomic_DNA"/>
</dbReference>
<protein>
    <recommendedName>
        <fullName evidence="5">DUF3800 domain-containing protein</fullName>
    </recommendedName>
</protein>
<evidence type="ECO:0008006" key="5">
    <source>
        <dbReference type="Google" id="ProtNLM"/>
    </source>
</evidence>
<evidence type="ECO:0000313" key="2">
    <source>
        <dbReference type="EMBL" id="SOU40200.1"/>
    </source>
</evidence>
<name>A0A2K4X7A2_PSEVC</name>
<gene>
    <name evidence="2" type="ORF">PCAR9_A20633</name>
    <name evidence="1" type="ORF">PCARR_a0734</name>
</gene>
<evidence type="ECO:0000313" key="3">
    <source>
        <dbReference type="Proteomes" id="UP000238288"/>
    </source>
</evidence>
<dbReference type="RefSeq" id="WP_104642194.1">
    <property type="nucleotide sequence ID" value="NZ_AQGW01000018.1"/>
</dbReference>
<accession>A0A2K4X7A2</accession>
<dbReference type="AlphaFoldDB" id="A0A2K4X7A2"/>
<dbReference type="OrthoDB" id="6305092at2"/>
<dbReference type="InterPro" id="IPR024524">
    <property type="entry name" value="DUF3800"/>
</dbReference>
<dbReference type="Pfam" id="PF12686">
    <property type="entry name" value="DUF3800"/>
    <property type="match status" value="1"/>
</dbReference>
<organism evidence="2 3">
    <name type="scientific">Pseudoalteromonas carrageenovora IAM 12662</name>
    <dbReference type="NCBI Taxonomy" id="1314868"/>
    <lineage>
        <taxon>Bacteria</taxon>
        <taxon>Pseudomonadati</taxon>
        <taxon>Pseudomonadota</taxon>
        <taxon>Gammaproteobacteria</taxon>
        <taxon>Alteromonadales</taxon>
        <taxon>Pseudoalteromonadaceae</taxon>
        <taxon>Pseudoalteromonas</taxon>
    </lineage>
</organism>
<dbReference type="Proteomes" id="UP000615003">
    <property type="component" value="Unassembled WGS sequence"/>
</dbReference>
<keyword evidence="4" id="KW-1185">Reference proteome</keyword>
<proteinExistence type="predicted"/>
<dbReference type="EMBL" id="AQGW01000018">
    <property type="protein sequence ID" value="MBE0382411.1"/>
    <property type="molecule type" value="Genomic_DNA"/>
</dbReference>